<dbReference type="Proteomes" id="UP000294535">
    <property type="component" value="Unassembled WGS sequence"/>
</dbReference>
<dbReference type="EMBL" id="SNYF01000005">
    <property type="protein sequence ID" value="TDQ19073.1"/>
    <property type="molecule type" value="Genomic_DNA"/>
</dbReference>
<comment type="caution">
    <text evidence="1">The sequence shown here is derived from an EMBL/GenBank/DDBJ whole genome shotgun (WGS) entry which is preliminary data.</text>
</comment>
<accession>A0A4R6TA44</accession>
<protein>
    <submittedName>
        <fullName evidence="1">Uncharacterized protein</fullName>
    </submittedName>
</protein>
<reference evidence="1 2" key="1">
    <citation type="submission" date="2019-03" db="EMBL/GenBank/DDBJ databases">
        <title>Genomic Encyclopedia of Type Strains, Phase III (KMG-III): the genomes of soil and plant-associated and newly described type strains.</title>
        <authorList>
            <person name="Whitman W."/>
        </authorList>
    </citation>
    <scope>NUCLEOTIDE SEQUENCE [LARGE SCALE GENOMIC DNA]</scope>
    <source>
        <strain evidence="1 2">CECT 8446</strain>
    </source>
</reference>
<sequence length="211" mass="24818">MRKLNVIGLHNLFLNEHGFRFNLAKMAFTKNFSEGQQVVLVDFVKYPDESYLEYRIGTRINAVEELIQKFIPAISDHFERSITLLLKPSDISETIPERFAVTNEEEIHQAIKKIEEFFLNYGFDWLDQMSYPEVLEDYFARSKEQIFQSNHSVYNSFRGAVLAKLYNPEDYPVLKQVYLEQIQTNTMTPFSIASFLQLLDYLEKMEINISS</sequence>
<name>A0A4R6TA44_9BACT</name>
<proteinExistence type="predicted"/>
<organism evidence="1 2">
    <name type="scientific">Algoriphagus boseongensis</name>
    <dbReference type="NCBI Taxonomy" id="1442587"/>
    <lineage>
        <taxon>Bacteria</taxon>
        <taxon>Pseudomonadati</taxon>
        <taxon>Bacteroidota</taxon>
        <taxon>Cytophagia</taxon>
        <taxon>Cytophagales</taxon>
        <taxon>Cyclobacteriaceae</taxon>
        <taxon>Algoriphagus</taxon>
    </lineage>
</organism>
<dbReference type="AlphaFoldDB" id="A0A4R6TA44"/>
<keyword evidence="2" id="KW-1185">Reference proteome</keyword>
<evidence type="ECO:0000313" key="1">
    <source>
        <dbReference type="EMBL" id="TDQ19073.1"/>
    </source>
</evidence>
<gene>
    <name evidence="1" type="ORF">DFQ04_0890</name>
</gene>
<evidence type="ECO:0000313" key="2">
    <source>
        <dbReference type="Proteomes" id="UP000294535"/>
    </source>
</evidence>